<reference evidence="2" key="1">
    <citation type="submission" date="2021-10" db="EMBL/GenBank/DDBJ databases">
        <title>De novo Genome Assembly of Clathrus columnatus (Basidiomycota, Fungi) Using Illumina and Nanopore Sequence Data.</title>
        <authorList>
            <person name="Ogiso-Tanaka E."/>
            <person name="Itagaki H."/>
            <person name="Hosoya T."/>
            <person name="Hosaka K."/>
        </authorList>
    </citation>
    <scope>NUCLEOTIDE SEQUENCE</scope>
    <source>
        <strain evidence="2">MO-923</strain>
    </source>
</reference>
<accession>A0AAV5AAH1</accession>
<proteinExistence type="predicted"/>
<organism evidence="2 3">
    <name type="scientific">Clathrus columnatus</name>
    <dbReference type="NCBI Taxonomy" id="1419009"/>
    <lineage>
        <taxon>Eukaryota</taxon>
        <taxon>Fungi</taxon>
        <taxon>Dikarya</taxon>
        <taxon>Basidiomycota</taxon>
        <taxon>Agaricomycotina</taxon>
        <taxon>Agaricomycetes</taxon>
        <taxon>Phallomycetidae</taxon>
        <taxon>Phallales</taxon>
        <taxon>Clathraceae</taxon>
        <taxon>Clathrus</taxon>
    </lineage>
</organism>
<dbReference type="Proteomes" id="UP001050691">
    <property type="component" value="Unassembled WGS sequence"/>
</dbReference>
<dbReference type="Gene3D" id="3.40.50.300">
    <property type="entry name" value="P-loop containing nucleotide triphosphate hydrolases"/>
    <property type="match status" value="1"/>
</dbReference>
<protein>
    <recommendedName>
        <fullName evidence="1">Helitron helicase-like domain-containing protein</fullName>
    </recommendedName>
</protein>
<evidence type="ECO:0000259" key="1">
    <source>
        <dbReference type="Pfam" id="PF14214"/>
    </source>
</evidence>
<dbReference type="AlphaFoldDB" id="A0AAV5AAH1"/>
<keyword evidence="3" id="KW-1185">Reference proteome</keyword>
<evidence type="ECO:0000313" key="2">
    <source>
        <dbReference type="EMBL" id="GJJ10016.1"/>
    </source>
</evidence>
<dbReference type="Pfam" id="PF14214">
    <property type="entry name" value="Helitron_like_N"/>
    <property type="match status" value="1"/>
</dbReference>
<dbReference type="EMBL" id="BPWL01000004">
    <property type="protein sequence ID" value="GJJ10016.1"/>
    <property type="molecule type" value="Genomic_DNA"/>
</dbReference>
<dbReference type="InterPro" id="IPR025476">
    <property type="entry name" value="Helitron_helicase-like"/>
</dbReference>
<dbReference type="InterPro" id="IPR027417">
    <property type="entry name" value="P-loop_NTPase"/>
</dbReference>
<feature type="domain" description="Helitron helicase-like" evidence="1">
    <location>
        <begin position="3"/>
        <end position="113"/>
    </location>
</feature>
<name>A0AAV5AAH1_9AGAM</name>
<sequence length="750" mass="85698">MYLGLPTIWLTINPSDLHDPIAQVFVGEKINMDEFMSTIGPNALERAKNIAADPYAATKFFYFLVDTIFETIIRIKVVGHRVKSQPGIFGEASAYFGTVESQGQGTLHLHTIIWLKNTPSSEKIHEMLQTICFRDKVCQFIKANFHAYLPGLENKESINSIPRDKEITYNRPIDPQVDEYETKVRDFEIKLASMEQIHTCHPKRCLNLNKQGQLECKRRAPFLCSEYNFITEKGEWGPNGEETKNITFYVTSYAAKKQGKNFNMSAILAKGFTYHTDQEWMGYVEQLRDAQKLLLFQLLNAINREQELSASMVVSYIMGWGDVKIDKLTPTLIINDTSFNSTHIETSEQQRGEDVTEHDTVNDSEVMTGEMMTLQVTPEGNLFCIDQVTDYQYRGHELENYSVLDFFVDTYEGIGSTKSKNNNMVVVEDTIGEDRPLRGRPQNERIRYMDAHPKANDKCRVLRSKSHRNLPNLVGSHLPRKDDASLHEFYCASVMVLLKPWRNINNIKESNQTWQQSFEKWLVDSPDLDRCRFILSGIQYYHECQTSANEHQNKDNVVYDDHSPDEEHGLFADVFDDAVKMQDKQTSWNVISPIGVTRGSESIFHLLKKWKDQMKRDVLLQNSNMIIHSTGETIHVRDSWDLNIPPSVWPCDGYGEMESHTEREQFPTAKEALSPLAPSLLNTDQFCAFDIITRHLEETLSGKNPPQLCMIIHGEGGTGKSKVIQSVTEAFVERGAESLLVKAAYTGVVV</sequence>
<evidence type="ECO:0000313" key="3">
    <source>
        <dbReference type="Proteomes" id="UP001050691"/>
    </source>
</evidence>
<comment type="caution">
    <text evidence="2">The sequence shown here is derived from an EMBL/GenBank/DDBJ whole genome shotgun (WGS) entry which is preliminary data.</text>
</comment>
<gene>
    <name evidence="2" type="ORF">Clacol_004242</name>
</gene>